<accession>A0A6L9EMQ0</accession>
<dbReference type="AlphaFoldDB" id="A0A6L9EMQ0"/>
<gene>
    <name evidence="2" type="ORF">GND98_005135</name>
</gene>
<dbReference type="PANTHER" id="PTHR39639:SF1">
    <property type="entry name" value="DUF262 DOMAIN-CONTAINING PROTEIN"/>
    <property type="match status" value="1"/>
</dbReference>
<reference evidence="2 3" key="1">
    <citation type="submission" date="2020-01" db="EMBL/GenBank/DDBJ databases">
        <title>Genome sequence of a 1,3-propanediol producer, Clostridium butyricum S3.</title>
        <authorList>
            <person name="Zhou J."/>
        </authorList>
    </citation>
    <scope>NUCLEOTIDE SEQUENCE [LARGE SCALE GENOMIC DNA]</scope>
    <source>
        <strain evidence="2 3">S3</strain>
    </source>
</reference>
<comment type="caution">
    <text evidence="2">The sequence shown here is derived from an EMBL/GenBank/DDBJ whole genome shotgun (WGS) entry which is preliminary data.</text>
</comment>
<dbReference type="Pfam" id="PF03235">
    <property type="entry name" value="GmrSD_N"/>
    <property type="match status" value="1"/>
</dbReference>
<feature type="domain" description="GmrSD restriction endonucleases N-terminal" evidence="1">
    <location>
        <begin position="68"/>
        <end position="204"/>
    </location>
</feature>
<organism evidence="2 3">
    <name type="scientific">Clostridium butyricum</name>
    <dbReference type="NCBI Taxonomy" id="1492"/>
    <lineage>
        <taxon>Bacteria</taxon>
        <taxon>Bacillati</taxon>
        <taxon>Bacillota</taxon>
        <taxon>Clostridia</taxon>
        <taxon>Eubacteriales</taxon>
        <taxon>Clostridiaceae</taxon>
        <taxon>Clostridium</taxon>
    </lineage>
</organism>
<evidence type="ECO:0000313" key="3">
    <source>
        <dbReference type="Proteomes" id="UP000474042"/>
    </source>
</evidence>
<dbReference type="PANTHER" id="PTHR39639">
    <property type="entry name" value="CHROMOSOME 16, WHOLE GENOME SHOTGUN SEQUENCE"/>
    <property type="match status" value="1"/>
</dbReference>
<name>A0A6L9EMQ0_CLOBU</name>
<evidence type="ECO:0000313" key="2">
    <source>
        <dbReference type="EMBL" id="NAS17265.1"/>
    </source>
</evidence>
<proteinExistence type="predicted"/>
<evidence type="ECO:0000259" key="1">
    <source>
        <dbReference type="Pfam" id="PF03235"/>
    </source>
</evidence>
<dbReference type="EMBL" id="WOFV02000010">
    <property type="protein sequence ID" value="NAS17265.1"/>
    <property type="molecule type" value="Genomic_DNA"/>
</dbReference>
<dbReference type="InterPro" id="IPR004919">
    <property type="entry name" value="GmrSD_N"/>
</dbReference>
<sequence length="393" mass="46497">MSKDFKESYGIYTDNPEFEGENTLNPQKDEEIFYKPEQINIDQAYFSIFELKRKYDRTKRQIDEKDKRNQIILDSDFQRNPVWIGKQRSELIESVLMGLPIPIMYLYEDKFGNLIVVDGRQRLTAFFQFLDNKYELKDLSIMKDLNGKKFDDLDPIYQSKLEDYQLITQIIKPPTPDVIMFNIFDRVNRGGTALNNQEMRNALYQGQSTKMLEVISESKEFIEATGKSIQKKRMKDKYLILRAVAFYLHANQELTNRKGEIIKYNGDIDEFLGKSMEYLNFIEEYKILEIVNKVSIAMKNAIRILGKDAFRLKVENNRRSPINMNVFESIVYVMMKLGERINLDEIVRKNYLELIVESEFLNNIANHRDSINKYAERLKIVNEKFSEVIFNDK</sequence>
<protein>
    <submittedName>
        <fullName evidence="2">DUF262 domain-containing protein</fullName>
    </submittedName>
</protein>
<dbReference type="Proteomes" id="UP000474042">
    <property type="component" value="Unassembled WGS sequence"/>
</dbReference>